<organism evidence="1">
    <name type="scientific">Arundo donax</name>
    <name type="common">Giant reed</name>
    <name type="synonym">Donax arundinaceus</name>
    <dbReference type="NCBI Taxonomy" id="35708"/>
    <lineage>
        <taxon>Eukaryota</taxon>
        <taxon>Viridiplantae</taxon>
        <taxon>Streptophyta</taxon>
        <taxon>Embryophyta</taxon>
        <taxon>Tracheophyta</taxon>
        <taxon>Spermatophyta</taxon>
        <taxon>Magnoliopsida</taxon>
        <taxon>Liliopsida</taxon>
        <taxon>Poales</taxon>
        <taxon>Poaceae</taxon>
        <taxon>PACMAD clade</taxon>
        <taxon>Arundinoideae</taxon>
        <taxon>Arundineae</taxon>
        <taxon>Arundo</taxon>
    </lineage>
</organism>
<accession>A0A0A8YQV3</accession>
<sequence length="18" mass="2154">MVLFSFVSFSFVFLIDVR</sequence>
<dbReference type="EMBL" id="GBRH01273138">
    <property type="protein sequence ID" value="JAD24757.1"/>
    <property type="molecule type" value="Transcribed_RNA"/>
</dbReference>
<proteinExistence type="predicted"/>
<dbReference type="AlphaFoldDB" id="A0A0A8YQV3"/>
<protein>
    <submittedName>
        <fullName evidence="1">Uncharacterized protein</fullName>
    </submittedName>
</protein>
<evidence type="ECO:0000313" key="1">
    <source>
        <dbReference type="EMBL" id="JAD24757.1"/>
    </source>
</evidence>
<reference evidence="1" key="2">
    <citation type="journal article" date="2015" name="Data Brief">
        <title>Shoot transcriptome of the giant reed, Arundo donax.</title>
        <authorList>
            <person name="Barrero R.A."/>
            <person name="Guerrero F.D."/>
            <person name="Moolhuijzen P."/>
            <person name="Goolsby J.A."/>
            <person name="Tidwell J."/>
            <person name="Bellgard S.E."/>
            <person name="Bellgard M.I."/>
        </authorList>
    </citation>
    <scope>NUCLEOTIDE SEQUENCE</scope>
    <source>
        <tissue evidence="1">Shoot tissue taken approximately 20 cm above the soil surface</tissue>
    </source>
</reference>
<reference evidence="1" key="1">
    <citation type="submission" date="2014-09" db="EMBL/GenBank/DDBJ databases">
        <authorList>
            <person name="Magalhaes I.L.F."/>
            <person name="Oliveira U."/>
            <person name="Santos F.R."/>
            <person name="Vidigal T.H.D.A."/>
            <person name="Brescovit A.D."/>
            <person name="Santos A.J."/>
        </authorList>
    </citation>
    <scope>NUCLEOTIDE SEQUENCE</scope>
    <source>
        <tissue evidence="1">Shoot tissue taken approximately 20 cm above the soil surface</tissue>
    </source>
</reference>
<name>A0A0A8YQV3_ARUDO</name>